<dbReference type="EMBL" id="JADMLG010000006">
    <property type="protein sequence ID" value="MBH0778083.1"/>
    <property type="molecule type" value="Genomic_DNA"/>
</dbReference>
<dbReference type="Gene3D" id="3.40.50.2300">
    <property type="match status" value="1"/>
</dbReference>
<comment type="caution">
    <text evidence="4">The sequence shown here is derived from an EMBL/GenBank/DDBJ whole genome shotgun (WGS) entry which is preliminary data.</text>
</comment>
<feature type="modified residue" description="4-aspartylphosphate" evidence="2">
    <location>
        <position position="80"/>
    </location>
</feature>
<dbReference type="InterPro" id="IPR050595">
    <property type="entry name" value="Bact_response_regulator"/>
</dbReference>
<organism evidence="4 5">
    <name type="scientific">Nocardia bovistercoris</name>
    <dbReference type="NCBI Taxonomy" id="2785916"/>
    <lineage>
        <taxon>Bacteria</taxon>
        <taxon>Bacillati</taxon>
        <taxon>Actinomycetota</taxon>
        <taxon>Actinomycetes</taxon>
        <taxon>Mycobacteriales</taxon>
        <taxon>Nocardiaceae</taxon>
        <taxon>Nocardia</taxon>
    </lineage>
</organism>
<protein>
    <submittedName>
        <fullName evidence="4">Response regulator</fullName>
    </submittedName>
</protein>
<dbReference type="PANTHER" id="PTHR44591">
    <property type="entry name" value="STRESS RESPONSE REGULATOR PROTEIN 1"/>
    <property type="match status" value="1"/>
</dbReference>
<dbReference type="PROSITE" id="PS50110">
    <property type="entry name" value="RESPONSE_REGULATORY"/>
    <property type="match status" value="1"/>
</dbReference>
<name>A0A931IE42_9NOCA</name>
<dbReference type="SMART" id="SM00448">
    <property type="entry name" value="REC"/>
    <property type="match status" value="1"/>
</dbReference>
<dbReference type="PANTHER" id="PTHR44591:SF3">
    <property type="entry name" value="RESPONSE REGULATORY DOMAIN-CONTAINING PROTEIN"/>
    <property type="match status" value="1"/>
</dbReference>
<accession>A0A931IE42</accession>
<dbReference type="GO" id="GO:0000160">
    <property type="term" value="P:phosphorelay signal transduction system"/>
    <property type="evidence" value="ECO:0007669"/>
    <property type="project" value="InterPro"/>
</dbReference>
<evidence type="ECO:0000256" key="1">
    <source>
        <dbReference type="ARBA" id="ARBA00022553"/>
    </source>
</evidence>
<feature type="domain" description="Response regulatory" evidence="3">
    <location>
        <begin position="31"/>
        <end position="144"/>
    </location>
</feature>
<dbReference type="Pfam" id="PF00072">
    <property type="entry name" value="Response_reg"/>
    <property type="match status" value="1"/>
</dbReference>
<keyword evidence="1 2" id="KW-0597">Phosphoprotein</keyword>
<sequence>MSQYPPGARRSAARERRRRVCLRDYWPVSAQVLVVEDDQATAEMIGIVLKSQSLLPQWVGHGTDAVAAAAQLRPRLVLLDLVLPDLDGVTVCRKIREVSSAPVVIVSASRDPDLIDAAMAAGADDYLPKPFTVRQLMSCVDTHVPASVPPSLIAISDASADATPIPVVKHLRTGAVS</sequence>
<dbReference type="InterPro" id="IPR011006">
    <property type="entry name" value="CheY-like_superfamily"/>
</dbReference>
<evidence type="ECO:0000256" key="2">
    <source>
        <dbReference type="PROSITE-ProRule" id="PRU00169"/>
    </source>
</evidence>
<dbReference type="Proteomes" id="UP000655751">
    <property type="component" value="Unassembled WGS sequence"/>
</dbReference>
<proteinExistence type="predicted"/>
<keyword evidence="5" id="KW-1185">Reference proteome</keyword>
<dbReference type="AlphaFoldDB" id="A0A931IE42"/>
<reference evidence="4" key="1">
    <citation type="submission" date="2020-11" db="EMBL/GenBank/DDBJ databases">
        <title>Nocardia NEAU-351.nov., a novel actinomycete isolated from the cow dung.</title>
        <authorList>
            <person name="Zhang X."/>
        </authorList>
    </citation>
    <scope>NUCLEOTIDE SEQUENCE</scope>
    <source>
        <strain evidence="4">NEAU-351</strain>
    </source>
</reference>
<evidence type="ECO:0000259" key="3">
    <source>
        <dbReference type="PROSITE" id="PS50110"/>
    </source>
</evidence>
<evidence type="ECO:0000313" key="4">
    <source>
        <dbReference type="EMBL" id="MBH0778083.1"/>
    </source>
</evidence>
<dbReference type="SUPFAM" id="SSF52172">
    <property type="entry name" value="CheY-like"/>
    <property type="match status" value="1"/>
</dbReference>
<gene>
    <name evidence="4" type="ORF">IT779_17530</name>
</gene>
<dbReference type="RefSeq" id="WP_196150375.1">
    <property type="nucleotide sequence ID" value="NZ_JADMLG010000006.1"/>
</dbReference>
<dbReference type="InterPro" id="IPR001789">
    <property type="entry name" value="Sig_transdc_resp-reg_receiver"/>
</dbReference>
<evidence type="ECO:0000313" key="5">
    <source>
        <dbReference type="Proteomes" id="UP000655751"/>
    </source>
</evidence>